<dbReference type="Gene3D" id="3.30.70.100">
    <property type="match status" value="1"/>
</dbReference>
<keyword evidence="2" id="KW-0503">Monooxygenase</keyword>
<accession>A0A5M8AVX2</accession>
<dbReference type="GO" id="GO:0004497">
    <property type="term" value="F:monooxygenase activity"/>
    <property type="evidence" value="ECO:0007669"/>
    <property type="project" value="UniProtKB-KW"/>
</dbReference>
<evidence type="ECO:0000259" key="1">
    <source>
        <dbReference type="PROSITE" id="PS51725"/>
    </source>
</evidence>
<name>A0A5M8AVX2_9BURK</name>
<feature type="domain" description="ABM" evidence="1">
    <location>
        <begin position="29"/>
        <end position="120"/>
    </location>
</feature>
<dbReference type="EMBL" id="VWRN01000025">
    <property type="protein sequence ID" value="KAA6126989.1"/>
    <property type="molecule type" value="Genomic_DNA"/>
</dbReference>
<dbReference type="AlphaFoldDB" id="A0A5M8AVX2"/>
<keyword evidence="3" id="KW-1185">Reference proteome</keyword>
<dbReference type="Pfam" id="PF03992">
    <property type="entry name" value="ABM"/>
    <property type="match status" value="1"/>
</dbReference>
<evidence type="ECO:0000313" key="2">
    <source>
        <dbReference type="EMBL" id="KAA6126989.1"/>
    </source>
</evidence>
<dbReference type="Proteomes" id="UP000324324">
    <property type="component" value="Unassembled WGS sequence"/>
</dbReference>
<dbReference type="PANTHER" id="PTHR37811">
    <property type="entry name" value="BLL5343 PROTEIN"/>
    <property type="match status" value="1"/>
</dbReference>
<proteinExistence type="predicted"/>
<dbReference type="PROSITE" id="PS51725">
    <property type="entry name" value="ABM"/>
    <property type="match status" value="1"/>
</dbReference>
<dbReference type="InterPro" id="IPR011008">
    <property type="entry name" value="Dimeric_a/b-barrel"/>
</dbReference>
<gene>
    <name evidence="2" type="ORF">F1599_08165</name>
</gene>
<protein>
    <submittedName>
        <fullName evidence="2">Antibiotic biosynthesis monooxygenase</fullName>
    </submittedName>
</protein>
<dbReference type="SUPFAM" id="SSF54909">
    <property type="entry name" value="Dimeric alpha+beta barrel"/>
    <property type="match status" value="1"/>
</dbReference>
<reference evidence="2 3" key="1">
    <citation type="submission" date="2019-09" db="EMBL/GenBank/DDBJ databases">
        <title>Isolation of a novel species in the genus Cupriavidus from patients with sepsis using whole genome sequencing.</title>
        <authorList>
            <person name="Kweon O.J."/>
            <person name="Lee M.-K."/>
        </authorList>
    </citation>
    <scope>NUCLEOTIDE SEQUENCE [LARGE SCALE GENOMIC DNA]</scope>
    <source>
        <strain evidence="2 3">MKL-01</strain>
    </source>
</reference>
<dbReference type="PANTHER" id="PTHR37811:SF2">
    <property type="entry name" value="ABM DOMAIN-CONTAINING PROTEIN"/>
    <property type="match status" value="1"/>
</dbReference>
<dbReference type="InterPro" id="IPR052936">
    <property type="entry name" value="Jasmonate_Hydroxylase-like"/>
</dbReference>
<dbReference type="RefSeq" id="WP_149317302.1">
    <property type="nucleotide sequence ID" value="NZ_CP080293.1"/>
</dbReference>
<keyword evidence="2" id="KW-0560">Oxidoreductase</keyword>
<evidence type="ECO:0000313" key="3">
    <source>
        <dbReference type="Proteomes" id="UP000324324"/>
    </source>
</evidence>
<organism evidence="2 3">
    <name type="scientific">Cupriavidus cauae</name>
    <dbReference type="NCBI Taxonomy" id="2608999"/>
    <lineage>
        <taxon>Bacteria</taxon>
        <taxon>Pseudomonadati</taxon>
        <taxon>Pseudomonadota</taxon>
        <taxon>Betaproteobacteria</taxon>
        <taxon>Burkholderiales</taxon>
        <taxon>Burkholderiaceae</taxon>
        <taxon>Cupriavidus</taxon>
    </lineage>
</organism>
<dbReference type="InterPro" id="IPR007138">
    <property type="entry name" value="ABM_dom"/>
</dbReference>
<comment type="caution">
    <text evidence="2">The sequence shown here is derived from an EMBL/GenBank/DDBJ whole genome shotgun (WGS) entry which is preliminary data.</text>
</comment>
<sequence>MSATDSPTHGAPDSAFAHTPPPPYYAVIFTSTRTGEDVGGENHEADYGAMAQRMVELAATMPGFLGVESVRDGSTPGAPGITVSYWRSLEDIAAWQAHAEHRVAQRLGRERWYQGFQLRVCKVERAYGFER</sequence>